<dbReference type="RefSeq" id="WP_066238567.1">
    <property type="nucleotide sequence ID" value="NZ_LRFC01000006.1"/>
</dbReference>
<dbReference type="OrthoDB" id="2876668at2"/>
<dbReference type="AlphaFoldDB" id="A0A163S2P2"/>
<keyword evidence="2" id="KW-1185">Reference proteome</keyword>
<proteinExistence type="predicted"/>
<name>A0A163S2P2_9BACL</name>
<comment type="caution">
    <text evidence="1">The sequence shown here is derived from an EMBL/GenBank/DDBJ whole genome shotgun (WGS) entry which is preliminary data.</text>
</comment>
<accession>A0A163S2P2</accession>
<reference evidence="2" key="1">
    <citation type="submission" date="2016-01" db="EMBL/GenBank/DDBJ databases">
        <title>Draft genome of Chromobacterium sp. F49.</title>
        <authorList>
            <person name="Hong K.W."/>
        </authorList>
    </citation>
    <scope>NUCLEOTIDE SEQUENCE [LARGE SCALE GENOMIC DNA]</scope>
    <source>
        <strain evidence="2">P7IIIA</strain>
    </source>
</reference>
<evidence type="ECO:0000313" key="1">
    <source>
        <dbReference type="EMBL" id="KZE68017.1"/>
    </source>
</evidence>
<evidence type="ECO:0000313" key="2">
    <source>
        <dbReference type="Proteomes" id="UP000076567"/>
    </source>
</evidence>
<gene>
    <name evidence="1" type="ORF">AWM68_17765</name>
</gene>
<dbReference type="Proteomes" id="UP000076567">
    <property type="component" value="Unassembled WGS sequence"/>
</dbReference>
<protein>
    <submittedName>
        <fullName evidence="1">Uncharacterized protein</fullName>
    </submittedName>
</protein>
<dbReference type="EMBL" id="LRFC01000006">
    <property type="protein sequence ID" value="KZE68017.1"/>
    <property type="molecule type" value="Genomic_DNA"/>
</dbReference>
<sequence>MKIDFQKLSNKLKEREQSKLADESGMANVIYYIWNHHSIKNIDFNSFSLEDAKLAFEEFYFIPTFEEEPTTAELEELKSNKWSILTNTENMIYALVKSDKKIYLNDDDFI</sequence>
<organism evidence="1 2">
    <name type="scientific">Fictibacillus phosphorivorans</name>
    <dbReference type="NCBI Taxonomy" id="1221500"/>
    <lineage>
        <taxon>Bacteria</taxon>
        <taxon>Bacillati</taxon>
        <taxon>Bacillota</taxon>
        <taxon>Bacilli</taxon>
        <taxon>Bacillales</taxon>
        <taxon>Fictibacillaceae</taxon>
        <taxon>Fictibacillus</taxon>
    </lineage>
</organism>